<feature type="compositionally biased region" description="Pro residues" evidence="1">
    <location>
        <begin position="1185"/>
        <end position="1209"/>
    </location>
</feature>
<feature type="transmembrane region" description="Helical" evidence="2">
    <location>
        <begin position="1587"/>
        <end position="1608"/>
    </location>
</feature>
<proteinExistence type="predicted"/>
<protein>
    <recommendedName>
        <fullName evidence="3">DUF11 domain-containing protein</fullName>
    </recommendedName>
</protein>
<comment type="caution">
    <text evidence="4">The sequence shown here is derived from an EMBL/GenBank/DDBJ whole genome shotgun (WGS) entry which is preliminary data.</text>
</comment>
<feature type="region of interest" description="Disordered" evidence="1">
    <location>
        <begin position="1506"/>
        <end position="1526"/>
    </location>
</feature>
<dbReference type="EMBL" id="QICA01000005">
    <property type="protein sequence ID" value="RNL38672.1"/>
    <property type="molecule type" value="Genomic_DNA"/>
</dbReference>
<feature type="domain" description="DUF11" evidence="3">
    <location>
        <begin position="1388"/>
        <end position="1495"/>
    </location>
</feature>
<feature type="compositionally biased region" description="Pro residues" evidence="1">
    <location>
        <begin position="878"/>
        <end position="888"/>
    </location>
</feature>
<evidence type="ECO:0000313" key="5">
    <source>
        <dbReference type="Proteomes" id="UP000278327"/>
    </source>
</evidence>
<sequence length="1617" mass="167927">MALNAPNASTATHAPDADGWVTCGTLRVRGGTYGTDFIYYPDMFQYPKEDGTVVSYGFVGYGGYAKADCILVLTSTPLTFKNAVGTNTDTPGHANAAKTCIYIAPGNHGEITLDGVNINATPTCNIPINVMTNIVDTADGTRAKSGAEVRNRTTLHITLADGSANYLATGVINAPGIRCGEGSSLIVDDEERNADANGTEVVPIGAVINQDTTLLSGRKVEKGDPHTVLDSANPGKLGVAGGEQAAAIGGAAEETGGSMTFNGGNITAYSWTGDDMLESGAAIGGGSWGCGTDDVLTFNSGVINAVGNYHASGIGSGCGAKSNFNYDYGIAPDHIPSAGRQRGDYVWISTWCYASNVHAGNITINGGFVKSTGFEHSSGFGNSCASTPNTGGVIRITGGTLYPSVTSSEGFPDFNADGGHVIITGGSVYTNGSFKGIGGTAWGNNAALADGYNPNDPDDPNKVFMVTIDLSADMAAAGEAGDNLIESWNLKVGGEDYPYGAPTQLIGGKLYLWLPKSATEQTVSVDLSYRGKDGQAHPFDTLFRNPGQVDQLKRYEDFELPKEYLNSLVKPYDGLPFKTYEITPEHPLRTPEVLSYDKDGNPSEYRWLTNTDDVTYRYRLYDKRDGAPVGDEVDSGKDMPVNVGVMKFTMVSREYSGSSDPALADFANGYWGHRATGWCEITSIPSQVHDVRAVWADEGDAARQPGGNEHPSDQRITVSAVIGRGDTVDGKPLAADRSNATAPTCKAPRGRVQLFVDGEPVGDPVELLFDTKLDQNGNVLRDDSGNPVPDNAGVANATVVPNGEGGAETRFTYTFTPSKADWLVPGVGEAGKHQVSLQFLRPSDEQQEAGVPANYLASADPAKDPSAPSAEVVIEPIDPNPTVTPMPDPDCKDPDFPAPSVETGPGEPDDPAAGPDEPGDKTYRGSITTTWGEPNEDNPHPGRVTLSIKTPSTGKISVTDASGNVFTADFLKDADGHPVRGEDGTYTLVLDPTAVGSGKLTIRQEANGAYTGSTWVYDVTVNPDVTVAPAPSLSKKAENLTHPDGPTQPGDRIRYTITAANGTAGSLWTDVVVSDPLPACLELDEGSVRLDNPRGGVAGKALTKAPLVAASDVGKFALAAADANGRRVLTVPAGNVPGGAEATITFECTVAADAAGEGAPAADLTNIAEATGTRPDPDKPDKPMPDPANPGKPLPIDPDPTDPVTPPGPGRVVPADPEIGLTKTVENLTAPGANVTRIGDRLLYTVTLANTGAANSCLVNAVISDPLPVGIEPAAGTLRLAAGGGASVPVPDGAYDHETRTIAVTCGDIWGGGSAVLTFEAVVEAAALGQSSANIAHAHGSIPSEDPDTVPSNPDPGKPTDPPADEPLASSDPVEPPTIIPDDPGRDDLSIAKTAENASRDDGTTHVGDTVRYCIALANSGPATGWMDAVIRDDVPHGLEPVAGTIRLSLPDGREVAVDDGAYDPATRILAVAVGHLYGGQEAALSFDALVTKDALDTDIGNVGTAFGTPPSQWDPDRPAPAPGDPFRPEEGWDGYIRSHESVSTDPVYPPGVTTRGGILQDADDSSTAREKQRTTIAHKLAQTGDALSLALLLSATLALAAGALALAGRRRARRAR</sequence>
<feature type="region of interest" description="Disordered" evidence="1">
    <location>
        <begin position="1337"/>
        <end position="1389"/>
    </location>
</feature>
<keyword evidence="2" id="KW-0812">Transmembrane</keyword>
<dbReference type="Pfam" id="PF01345">
    <property type="entry name" value="DUF11"/>
    <property type="match status" value="1"/>
</dbReference>
<feature type="compositionally biased region" description="Pro residues" evidence="1">
    <location>
        <begin position="1353"/>
        <end position="1362"/>
    </location>
</feature>
<keyword evidence="5" id="KW-1185">Reference proteome</keyword>
<keyword evidence="2" id="KW-1133">Transmembrane helix</keyword>
<dbReference type="Gene3D" id="2.60.40.740">
    <property type="match status" value="2"/>
</dbReference>
<evidence type="ECO:0000313" key="4">
    <source>
        <dbReference type="EMBL" id="RNL38672.1"/>
    </source>
</evidence>
<feature type="region of interest" description="Disordered" evidence="1">
    <location>
        <begin position="1541"/>
        <end position="1571"/>
    </location>
</feature>
<evidence type="ECO:0000256" key="2">
    <source>
        <dbReference type="SAM" id="Phobius"/>
    </source>
</evidence>
<evidence type="ECO:0000256" key="1">
    <source>
        <dbReference type="SAM" id="MobiDB-lite"/>
    </source>
</evidence>
<evidence type="ECO:0000259" key="3">
    <source>
        <dbReference type="Pfam" id="PF01345"/>
    </source>
</evidence>
<dbReference type="RefSeq" id="WP_117283738.1">
    <property type="nucleotide sequence ID" value="NZ_JAMTCE010000004.1"/>
</dbReference>
<name>A0A3N0AUX8_9ACTN</name>
<dbReference type="InterPro" id="IPR001434">
    <property type="entry name" value="OmcB-like_DUF11"/>
</dbReference>
<feature type="region of interest" description="Disordered" evidence="1">
    <location>
        <begin position="1032"/>
        <end position="1051"/>
    </location>
</feature>
<feature type="region of interest" description="Disordered" evidence="1">
    <location>
        <begin position="876"/>
        <end position="948"/>
    </location>
</feature>
<dbReference type="Proteomes" id="UP000278327">
    <property type="component" value="Unassembled WGS sequence"/>
</dbReference>
<dbReference type="InterPro" id="IPR047589">
    <property type="entry name" value="DUF11_rpt"/>
</dbReference>
<gene>
    <name evidence="4" type="ORF">DMP10_04260</name>
</gene>
<reference evidence="4 5" key="1">
    <citation type="journal article" date="2019" name="Microbiol. Resour. Announc.">
        <title>Draft Genome Sequences of Type Strains of Gordonibacter faecihominis, Paraeggerthella hongkongensis, Parvibacter caecicola,Slackia equolifaciens, Slackia faecicanis, and Slackia isoflavoniconvertens.</title>
        <authorList>
            <person name="Danylec N."/>
            <person name="Stoll D.A."/>
            <person name="Dotsch A."/>
            <person name="Huch M."/>
        </authorList>
    </citation>
    <scope>NUCLEOTIDE SEQUENCE [LARGE SCALE GENOMIC DNA]</scope>
    <source>
        <strain evidence="4 5">DSM 18785</strain>
    </source>
</reference>
<organism evidence="4 5">
    <name type="scientific">Adlercreutzia equolifaciens subsp. celatus DSM 18785</name>
    <dbReference type="NCBI Taxonomy" id="1121021"/>
    <lineage>
        <taxon>Bacteria</taxon>
        <taxon>Bacillati</taxon>
        <taxon>Actinomycetota</taxon>
        <taxon>Coriobacteriia</taxon>
        <taxon>Eggerthellales</taxon>
        <taxon>Eggerthellaceae</taxon>
        <taxon>Adlercreutzia</taxon>
    </lineage>
</organism>
<keyword evidence="2" id="KW-0472">Membrane</keyword>
<accession>A0A3N0AUX8</accession>
<dbReference type="NCBIfam" id="TIGR01451">
    <property type="entry name" value="B_ant_repeat"/>
    <property type="match status" value="2"/>
</dbReference>
<feature type="compositionally biased region" description="Basic and acidic residues" evidence="1">
    <location>
        <begin position="1175"/>
        <end position="1184"/>
    </location>
</feature>
<feature type="region of interest" description="Disordered" evidence="1">
    <location>
        <begin position="1169"/>
        <end position="1216"/>
    </location>
</feature>